<evidence type="ECO:0000256" key="1">
    <source>
        <dbReference type="SAM" id="Phobius"/>
    </source>
</evidence>
<name>A0AB36TL41_ACETH</name>
<keyword evidence="1" id="KW-1133">Transmembrane helix</keyword>
<organism evidence="2 3">
    <name type="scientific">Acetivibrio thermocellus AD2</name>
    <dbReference type="NCBI Taxonomy" id="1138384"/>
    <lineage>
        <taxon>Bacteria</taxon>
        <taxon>Bacillati</taxon>
        <taxon>Bacillota</taxon>
        <taxon>Clostridia</taxon>
        <taxon>Eubacteriales</taxon>
        <taxon>Oscillospiraceae</taxon>
        <taxon>Acetivibrio</taxon>
    </lineage>
</organism>
<evidence type="ECO:0000313" key="3">
    <source>
        <dbReference type="Proteomes" id="UP000223596"/>
    </source>
</evidence>
<dbReference type="Proteomes" id="UP000223596">
    <property type="component" value="Unassembled WGS sequence"/>
</dbReference>
<gene>
    <name evidence="2" type="ORF">M972_113048</name>
</gene>
<dbReference type="RefSeq" id="WP_003513552.1">
    <property type="nucleotide sequence ID" value="NZ_CP013828.1"/>
</dbReference>
<keyword evidence="1" id="KW-0472">Membrane</keyword>
<reference evidence="2 3" key="1">
    <citation type="submission" date="2017-09" db="EMBL/GenBank/DDBJ databases">
        <title>Evaluation of Pacific Biosciences Sequencing Technology to Finishing C. thermocellum Genome Sequences.</title>
        <authorList>
            <person name="Brown S."/>
        </authorList>
    </citation>
    <scope>NUCLEOTIDE SEQUENCE [LARGE SCALE GENOMIC DNA]</scope>
    <source>
        <strain evidence="2 3">AD2</strain>
    </source>
</reference>
<sequence length="134" mass="15644">MAEIIFEVATCVLAAYGLMVLIHQFLVYIKQHNKGYRNSQVKLVLIVRNQGETIEGVLRNVLPRDFIRKLMPGGKLHVLDMDSDDDTLDILRKLEKDYECLEVLRKSEKDALFRCFEEPENNDAVWEHAKRRNV</sequence>
<dbReference type="AlphaFoldDB" id="A0AB36TL41"/>
<dbReference type="GeneID" id="35803594"/>
<dbReference type="EMBL" id="PDBW01000001">
    <property type="protein sequence ID" value="PFH04220.1"/>
    <property type="molecule type" value="Genomic_DNA"/>
</dbReference>
<accession>A0AB36TL41</accession>
<keyword evidence="1" id="KW-0812">Transmembrane</keyword>
<proteinExistence type="predicted"/>
<feature type="transmembrane region" description="Helical" evidence="1">
    <location>
        <begin position="6"/>
        <end position="29"/>
    </location>
</feature>
<protein>
    <submittedName>
        <fullName evidence="2">Uncharacterized protein</fullName>
    </submittedName>
</protein>
<evidence type="ECO:0000313" key="2">
    <source>
        <dbReference type="EMBL" id="PFH04220.1"/>
    </source>
</evidence>
<comment type="caution">
    <text evidence="2">The sequence shown here is derived from an EMBL/GenBank/DDBJ whole genome shotgun (WGS) entry which is preliminary data.</text>
</comment>